<name>A0AAW4YSJ1_9GAMM</name>
<evidence type="ECO:0000313" key="2">
    <source>
        <dbReference type="Proteomes" id="UP001320178"/>
    </source>
</evidence>
<proteinExistence type="predicted"/>
<protein>
    <submittedName>
        <fullName evidence="1">Uncharacterized protein</fullName>
    </submittedName>
</protein>
<dbReference type="EMBL" id="JABFTS010000003">
    <property type="protein sequence ID" value="MCE8051578.1"/>
    <property type="molecule type" value="Genomic_DNA"/>
</dbReference>
<dbReference type="RefSeq" id="WP_234239282.1">
    <property type="nucleotide sequence ID" value="NZ_JABFTS010000003.1"/>
</dbReference>
<reference evidence="1" key="2">
    <citation type="journal article" date="2021" name="Front. Microbiol.">
        <title>Aerobic Denitrification and Heterotrophic Sulfur Oxidation in the Genus Halomonas Revealed by Six Novel Species Characterizations and Genome-Based Analysis.</title>
        <authorList>
            <person name="Wang L."/>
            <person name="Shao Z."/>
        </authorList>
    </citation>
    <scope>NUCLEOTIDE SEQUENCE</scope>
    <source>
        <strain evidence="1">MCCC 1A05776</strain>
    </source>
</reference>
<gene>
    <name evidence="1" type="ORF">HOP61_09770</name>
</gene>
<organism evidence="1 2">
    <name type="scientific">Billgrantia desiderata</name>
    <dbReference type="NCBI Taxonomy" id="52021"/>
    <lineage>
        <taxon>Bacteria</taxon>
        <taxon>Pseudomonadati</taxon>
        <taxon>Pseudomonadota</taxon>
        <taxon>Gammaproteobacteria</taxon>
        <taxon>Oceanospirillales</taxon>
        <taxon>Halomonadaceae</taxon>
        <taxon>Billgrantia</taxon>
    </lineage>
</organism>
<sequence length="85" mass="9598">MFQRTRKVACPECNGSNFWNGNPKPTDVLHCRYCSAAVTNYADYVEQAAQREAERLLAEFVEVDVSRDLAHLKAVLATTEPRPRA</sequence>
<evidence type="ECO:0000313" key="1">
    <source>
        <dbReference type="EMBL" id="MCE8051578.1"/>
    </source>
</evidence>
<dbReference type="AlphaFoldDB" id="A0AAW4YSJ1"/>
<reference evidence="1" key="1">
    <citation type="submission" date="2020-05" db="EMBL/GenBank/DDBJ databases">
        <authorList>
            <person name="Wang L."/>
            <person name="Shao Z."/>
        </authorList>
    </citation>
    <scope>NUCLEOTIDE SEQUENCE</scope>
    <source>
        <strain evidence="1">MCCC 1A05776</strain>
    </source>
</reference>
<accession>A0AAW4YSJ1</accession>
<dbReference type="Proteomes" id="UP001320178">
    <property type="component" value="Unassembled WGS sequence"/>
</dbReference>
<comment type="caution">
    <text evidence="1">The sequence shown here is derived from an EMBL/GenBank/DDBJ whole genome shotgun (WGS) entry which is preliminary data.</text>
</comment>